<dbReference type="PANTHER" id="PTHR33747:SF1">
    <property type="entry name" value="ADENYLATE CYCLASE-ASSOCIATED CAP C-TERMINAL DOMAIN-CONTAINING PROTEIN"/>
    <property type="match status" value="1"/>
</dbReference>
<proteinExistence type="predicted"/>
<dbReference type="Gene3D" id="3.10.450.50">
    <property type="match status" value="1"/>
</dbReference>
<dbReference type="SUPFAM" id="SSF103642">
    <property type="entry name" value="Sec-C motif"/>
    <property type="match status" value="1"/>
</dbReference>
<comment type="caution">
    <text evidence="1">The sequence shown here is derived from an EMBL/GenBank/DDBJ whole genome shotgun (WGS) entry which is preliminary data.</text>
</comment>
<dbReference type="AlphaFoldDB" id="A0A0B5KHE9"/>
<organism evidence="1 2">
    <name type="scientific">Pseudomonas plecoglossicida</name>
    <dbReference type="NCBI Taxonomy" id="70775"/>
    <lineage>
        <taxon>Bacteria</taxon>
        <taxon>Pseudomonadati</taxon>
        <taxon>Pseudomonadota</taxon>
        <taxon>Gammaproteobacteria</taxon>
        <taxon>Pseudomonadales</taxon>
        <taxon>Pseudomonadaceae</taxon>
        <taxon>Pseudomonas</taxon>
    </lineage>
</organism>
<dbReference type="KEGG" id="ppj:RK21_02089"/>
<protein>
    <submittedName>
        <fullName evidence="1">Preprotein translocase</fullName>
    </submittedName>
</protein>
<dbReference type="RefSeq" id="WP_023663220.1">
    <property type="nucleotide sequence ID" value="NZ_CP010359.1"/>
</dbReference>
<reference evidence="1 2" key="1">
    <citation type="submission" date="2017-09" db="EMBL/GenBank/DDBJ databases">
        <authorList>
            <person name="Ehlers B."/>
            <person name="Leendertz F.H."/>
        </authorList>
    </citation>
    <scope>NUCLEOTIDE SEQUENCE [LARGE SCALE GENOMIC DNA]</scope>
    <source>
        <strain evidence="1 2">DJ-1</strain>
    </source>
</reference>
<dbReference type="Proteomes" id="UP000218102">
    <property type="component" value="Unassembled WGS sequence"/>
</dbReference>
<dbReference type="EMBL" id="NTME01000031">
    <property type="protein sequence ID" value="PBJ93311.1"/>
    <property type="molecule type" value="Genomic_DNA"/>
</dbReference>
<evidence type="ECO:0000313" key="2">
    <source>
        <dbReference type="Proteomes" id="UP000218102"/>
    </source>
</evidence>
<dbReference type="Pfam" id="PF02810">
    <property type="entry name" value="SEC-C"/>
    <property type="match status" value="1"/>
</dbReference>
<evidence type="ECO:0000313" key="1">
    <source>
        <dbReference type="EMBL" id="PBJ93311.1"/>
    </source>
</evidence>
<name>A0A0B5KHE9_PSEDL</name>
<accession>A0A0B5KHE9</accession>
<gene>
    <name evidence="1" type="ORF">CMV24_22760</name>
</gene>
<dbReference type="PANTHER" id="PTHR33747">
    <property type="entry name" value="UPF0225 PROTEIN SCO1677"/>
    <property type="match status" value="1"/>
</dbReference>
<sequence length="716" mass="79871">MELTERSESEVFADLVALTAQPGYVYAIAQICHRDNLVAYQDEYTADDLSDLYAPERLIRTEINTLLGLMMRQPLDLTLPEPGQIQIYVERSDELMAELHDAMSGSMFESLMGKAESGATPEDVWKGSMMREPIFYGSESAYSFQYRDFFVEKHSCDDAWLEQNKGFTSRQAQQVARAMCSSMDARASELYQGGARAKPAADELLAHFEFSAEQVSQKTGLNIGIVQAVFDALTFTGDNSTFQELGDFNSVAATPLLSTGRGSVLLFMHYSIYEALYESPFFWMNADPLYRQQASDNRGAFVEEFAHRRLKAVFGAANVFTNVNLIKKDVVAEADVLVIFGDRMIIVQAKAKKLTLAARKGHDGQLKRDFAAAIQKASDQAWECATAILSGQCRMVDDKGREITPPQAIKEIYPFCVVSDHYPALAFQASQYLNYQKTEVVQPPLVMDVFLLDVMTEMLDTPLRLLSYVRLRAKAVKSVMTSHELTALAYHLHQNLWLDPDVSLISLHDSIAGDLDVAMTVRREGLLGKRTPPGILTHMQGTLYERLIMQIERRTDAGVLELGFELLSMNDRSCQSIHDGLAGITALATKDGKRHDFTLVVDEGKTGITFHCNPNPGSSAINDLQLHCQKRKYVQRATAWYGVSLSPAGDIQFGLTFNAPWVRSDAMDELTKGMKSPMRMGAVIKTLERGLREEQPGRNDPCFCGSGKKYKKCCLP</sequence>
<dbReference type="InterPro" id="IPR004027">
    <property type="entry name" value="SEC_C_motif"/>
</dbReference>